<comment type="caution">
    <text evidence="3">The sequence shown here is derived from an EMBL/GenBank/DDBJ whole genome shotgun (WGS) entry which is preliminary data.</text>
</comment>
<dbReference type="SUPFAM" id="SSF56954">
    <property type="entry name" value="Outer membrane efflux proteins (OEP)"/>
    <property type="match status" value="1"/>
</dbReference>
<evidence type="ECO:0000256" key="2">
    <source>
        <dbReference type="SAM" id="SignalP"/>
    </source>
</evidence>
<feature type="signal peptide" evidence="2">
    <location>
        <begin position="1"/>
        <end position="29"/>
    </location>
</feature>
<sequence length="410" mass="42567">MHSRYARSAAIFGAVLALAGSGALSRALAEPLTLDAAIMRAQTQSPLVTAAEASVKAAEGRARQAGLMPNPEAGLQSENFAGSGPYGRFGAAETTATISQRLELGGKRRTRAAAANAEVDAARIGFVIAKADLTQEVSVRYAEALAAHDRLVLARETATRAEGLSKVAGTLVEAGREPPLRALRAEAASREAAAAVIAAEAEAAAARRALVTLWGDAAETIELVRSPQPATPVMATINPGETLDVRQARAQLETARAVIDRERAAGRPDLTVQAGVRRFEQTGDSAMIVGFTAPIPISNRNQGTVAAARADATAAEARERLALARSVRAVRDGEAALRAATARLEVLDSKVVPQAQTAVDLARGGFEAGKFSLLEVLDAQAALTTARTELIAARLDRAKALAALERAAAQ</sequence>
<feature type="chain" id="PRO_5012288117" evidence="2">
    <location>
        <begin position="30"/>
        <end position="410"/>
    </location>
</feature>
<dbReference type="Pfam" id="PF02321">
    <property type="entry name" value="OEP"/>
    <property type="match status" value="2"/>
</dbReference>
<dbReference type="EMBL" id="NCDQ01000001">
    <property type="protein sequence ID" value="OYX06549.1"/>
    <property type="molecule type" value="Genomic_DNA"/>
</dbReference>
<dbReference type="AlphaFoldDB" id="A0A258DFK7"/>
<protein>
    <submittedName>
        <fullName evidence="3">Metal transporter</fullName>
    </submittedName>
</protein>
<accession>A0A258DFK7</accession>
<dbReference type="InterPro" id="IPR010131">
    <property type="entry name" value="MdtP/NodT-like"/>
</dbReference>
<name>A0A258DFK7_CAUVI</name>
<dbReference type="InterPro" id="IPR003423">
    <property type="entry name" value="OMP_efflux"/>
</dbReference>
<dbReference type="Proteomes" id="UP000215616">
    <property type="component" value="Unassembled WGS sequence"/>
</dbReference>
<organism evidence="3 4">
    <name type="scientific">Caulobacter vibrioides</name>
    <name type="common">Caulobacter crescentus</name>
    <dbReference type="NCBI Taxonomy" id="155892"/>
    <lineage>
        <taxon>Bacteria</taxon>
        <taxon>Pseudomonadati</taxon>
        <taxon>Pseudomonadota</taxon>
        <taxon>Alphaproteobacteria</taxon>
        <taxon>Caulobacterales</taxon>
        <taxon>Caulobacteraceae</taxon>
        <taxon>Caulobacter</taxon>
    </lineage>
</organism>
<comment type="similarity">
    <text evidence="1">Belongs to the outer membrane factor (OMF) (TC 1.B.17) family.</text>
</comment>
<gene>
    <name evidence="3" type="ORF">B7Z12_00020</name>
</gene>
<keyword evidence="2" id="KW-0732">Signal</keyword>
<dbReference type="GO" id="GO:0015562">
    <property type="term" value="F:efflux transmembrane transporter activity"/>
    <property type="evidence" value="ECO:0007669"/>
    <property type="project" value="InterPro"/>
</dbReference>
<reference evidence="3 4" key="1">
    <citation type="submission" date="2017-03" db="EMBL/GenBank/DDBJ databases">
        <title>Lifting the veil on microbial sulfur biogeochemistry in mining wastewaters.</title>
        <authorList>
            <person name="Kantor R.S."/>
            <person name="Colenbrander Nelson T."/>
            <person name="Marshall S."/>
            <person name="Bennett D."/>
            <person name="Apte S."/>
            <person name="Camacho D."/>
            <person name="Thomas B.C."/>
            <person name="Warren L.A."/>
            <person name="Banfield J.F."/>
        </authorList>
    </citation>
    <scope>NUCLEOTIDE SEQUENCE [LARGE SCALE GENOMIC DNA]</scope>
    <source>
        <strain evidence="3">32-67-7</strain>
    </source>
</reference>
<dbReference type="Gene3D" id="1.20.1600.10">
    <property type="entry name" value="Outer membrane efflux proteins (OEP)"/>
    <property type="match status" value="1"/>
</dbReference>
<evidence type="ECO:0000313" key="3">
    <source>
        <dbReference type="EMBL" id="OYX06549.1"/>
    </source>
</evidence>
<evidence type="ECO:0000256" key="1">
    <source>
        <dbReference type="ARBA" id="ARBA00007613"/>
    </source>
</evidence>
<proteinExistence type="inferred from homology"/>
<evidence type="ECO:0000313" key="4">
    <source>
        <dbReference type="Proteomes" id="UP000215616"/>
    </source>
</evidence>
<dbReference type="PANTHER" id="PTHR30203">
    <property type="entry name" value="OUTER MEMBRANE CATION EFFLUX PROTEIN"/>
    <property type="match status" value="1"/>
</dbReference>
<dbReference type="PANTHER" id="PTHR30203:SF24">
    <property type="entry name" value="BLR4935 PROTEIN"/>
    <property type="match status" value="1"/>
</dbReference>